<organism evidence="10 11">
    <name type="scientific">Bacillus pseudomycoides</name>
    <dbReference type="NCBI Taxonomy" id="64104"/>
    <lineage>
        <taxon>Bacteria</taxon>
        <taxon>Bacillati</taxon>
        <taxon>Bacillota</taxon>
        <taxon>Bacilli</taxon>
        <taxon>Bacillales</taxon>
        <taxon>Bacillaceae</taxon>
        <taxon>Bacillus</taxon>
        <taxon>Bacillus cereus group</taxon>
    </lineage>
</organism>
<evidence type="ECO:0000256" key="8">
    <source>
        <dbReference type="RuleBase" id="RU004473"/>
    </source>
</evidence>
<dbReference type="EMBL" id="NVOR01000049">
    <property type="protein sequence ID" value="PED81951.1"/>
    <property type="molecule type" value="Genomic_DNA"/>
</dbReference>
<evidence type="ECO:0000313" key="11">
    <source>
        <dbReference type="Proteomes" id="UP000221020"/>
    </source>
</evidence>
<comment type="cofactor">
    <cofactor evidence="2 8">
        <name>NAD(+)</name>
        <dbReference type="ChEBI" id="CHEBI:57540"/>
    </cofactor>
</comment>
<dbReference type="GO" id="GO:0008460">
    <property type="term" value="F:dTDP-glucose 4,6-dehydratase activity"/>
    <property type="evidence" value="ECO:0007669"/>
    <property type="project" value="UniProtKB-EC"/>
</dbReference>
<keyword evidence="7 8" id="KW-0456">Lyase</keyword>
<dbReference type="InterPro" id="IPR016040">
    <property type="entry name" value="NAD(P)-bd_dom"/>
</dbReference>
<dbReference type="CDD" id="cd05246">
    <property type="entry name" value="dTDP_GD_SDR_e"/>
    <property type="match status" value="1"/>
</dbReference>
<evidence type="ECO:0000256" key="4">
    <source>
        <dbReference type="ARBA" id="ARBA00011990"/>
    </source>
</evidence>
<dbReference type="AlphaFoldDB" id="A0AA91VBH9"/>
<evidence type="ECO:0000259" key="9">
    <source>
        <dbReference type="Pfam" id="PF16363"/>
    </source>
</evidence>
<dbReference type="GO" id="GO:0009225">
    <property type="term" value="P:nucleotide-sugar metabolic process"/>
    <property type="evidence" value="ECO:0007669"/>
    <property type="project" value="InterPro"/>
</dbReference>
<comment type="similarity">
    <text evidence="3 8">Belongs to the NAD(P)-dependent epimerase/dehydratase family. dTDP-glucose dehydratase subfamily.</text>
</comment>
<dbReference type="InterPro" id="IPR036291">
    <property type="entry name" value="NAD(P)-bd_dom_sf"/>
</dbReference>
<dbReference type="EC" id="4.2.1.46" evidence="4 8"/>
<dbReference type="Proteomes" id="UP000221020">
    <property type="component" value="Unassembled WGS sequence"/>
</dbReference>
<evidence type="ECO:0000256" key="6">
    <source>
        <dbReference type="ARBA" id="ARBA00023027"/>
    </source>
</evidence>
<dbReference type="PANTHER" id="PTHR43000">
    <property type="entry name" value="DTDP-D-GLUCOSE 4,6-DEHYDRATASE-RELATED"/>
    <property type="match status" value="1"/>
</dbReference>
<accession>A0AA91VBH9</accession>
<keyword evidence="6" id="KW-0520">NAD</keyword>
<protein>
    <recommendedName>
        <fullName evidence="5 8">dTDP-glucose 4,6-dehydratase</fullName>
        <ecNumber evidence="4 8">4.2.1.46</ecNumber>
    </recommendedName>
</protein>
<evidence type="ECO:0000256" key="5">
    <source>
        <dbReference type="ARBA" id="ARBA00016977"/>
    </source>
</evidence>
<sequence>MNILVTGGAGFIGSNFIRFLVKKYPHYNIINYDALTYCGNLLNLEEIKDRKNYRFIKGDIQNKELLHYVINQYEINSIINFAAESHVDRSIENPQIFYSTNILGTTTLLEAALANQIEKFIQISTDEVYGSLGETGVFTEDTSLNPNSPYSSSKASADLIVLAYCKTYGLHVNITRCSNNYGPYQYPEKLIPLMITNALENKPLPVYGTGRNIRDWLHVYDHCTAIDLVLHKGEKGEIYNIGGNNENRNIEIVELIIEQLGASKEQIIFVKDRLGHDWRYAINAEKIKKELGWKQVYTFESGLQEVIQWYKRSETWWKPLKYGTSE</sequence>
<dbReference type="RefSeq" id="WP_097897132.1">
    <property type="nucleotide sequence ID" value="NZ_NVOR01000049.1"/>
</dbReference>
<dbReference type="Pfam" id="PF16363">
    <property type="entry name" value="GDP_Man_Dehyd"/>
    <property type="match status" value="1"/>
</dbReference>
<evidence type="ECO:0000313" key="10">
    <source>
        <dbReference type="EMBL" id="PED81951.1"/>
    </source>
</evidence>
<gene>
    <name evidence="10" type="primary">rfbB</name>
    <name evidence="10" type="ORF">CON65_14550</name>
</gene>
<dbReference type="FunFam" id="3.40.50.720:FF:000304">
    <property type="entry name" value="UDP-glucose 4,6-dehydratase"/>
    <property type="match status" value="1"/>
</dbReference>
<dbReference type="NCBIfam" id="TIGR01181">
    <property type="entry name" value="dTDP_gluc_dehyt"/>
    <property type="match status" value="1"/>
</dbReference>
<dbReference type="InterPro" id="IPR005888">
    <property type="entry name" value="dTDP_Gluc_deHydtase"/>
</dbReference>
<evidence type="ECO:0000256" key="7">
    <source>
        <dbReference type="ARBA" id="ARBA00023239"/>
    </source>
</evidence>
<comment type="caution">
    <text evidence="10">The sequence shown here is derived from an EMBL/GenBank/DDBJ whole genome shotgun (WGS) entry which is preliminary data.</text>
</comment>
<evidence type="ECO:0000256" key="1">
    <source>
        <dbReference type="ARBA" id="ARBA00001539"/>
    </source>
</evidence>
<dbReference type="SUPFAM" id="SSF51735">
    <property type="entry name" value="NAD(P)-binding Rossmann-fold domains"/>
    <property type="match status" value="1"/>
</dbReference>
<dbReference type="Gene3D" id="3.90.25.10">
    <property type="entry name" value="UDP-galactose 4-epimerase, domain 1"/>
    <property type="match status" value="1"/>
</dbReference>
<name>A0AA91VBH9_9BACI</name>
<feature type="domain" description="NAD(P)-binding" evidence="9">
    <location>
        <begin position="4"/>
        <end position="305"/>
    </location>
</feature>
<dbReference type="Gene3D" id="3.40.50.720">
    <property type="entry name" value="NAD(P)-binding Rossmann-like Domain"/>
    <property type="match status" value="1"/>
</dbReference>
<comment type="catalytic activity">
    <reaction evidence="1 8">
        <text>dTDP-alpha-D-glucose = dTDP-4-dehydro-6-deoxy-alpha-D-glucose + H2O</text>
        <dbReference type="Rhea" id="RHEA:17221"/>
        <dbReference type="ChEBI" id="CHEBI:15377"/>
        <dbReference type="ChEBI" id="CHEBI:57477"/>
        <dbReference type="ChEBI" id="CHEBI:57649"/>
        <dbReference type="EC" id="4.2.1.46"/>
    </reaction>
</comment>
<reference evidence="10 11" key="1">
    <citation type="submission" date="2017-09" db="EMBL/GenBank/DDBJ databases">
        <title>Large-scale bioinformatics analysis of Bacillus genomes uncovers conserved roles of natural products in bacterial physiology.</title>
        <authorList>
            <consortium name="Agbiome Team Llc"/>
            <person name="Bleich R.M."/>
            <person name="Grubbs K.J."/>
            <person name="Santa Maria K.C."/>
            <person name="Allen S.E."/>
            <person name="Farag S."/>
            <person name="Shank E.A."/>
            <person name="Bowers A."/>
        </authorList>
    </citation>
    <scope>NUCLEOTIDE SEQUENCE [LARGE SCALE GENOMIC DNA]</scope>
    <source>
        <strain evidence="10 11">AFS092012</strain>
    </source>
</reference>
<evidence type="ECO:0000256" key="2">
    <source>
        <dbReference type="ARBA" id="ARBA00001911"/>
    </source>
</evidence>
<evidence type="ECO:0000256" key="3">
    <source>
        <dbReference type="ARBA" id="ARBA00008178"/>
    </source>
</evidence>
<proteinExistence type="inferred from homology"/>